<keyword evidence="3" id="KW-1185">Reference proteome</keyword>
<dbReference type="InterPro" id="IPR000182">
    <property type="entry name" value="GNAT_dom"/>
</dbReference>
<dbReference type="PROSITE" id="PS51186">
    <property type="entry name" value="GNAT"/>
    <property type="match status" value="1"/>
</dbReference>
<dbReference type="KEGG" id="spat:A0O21_07375"/>
<feature type="domain" description="N-acetyltransferase" evidence="1">
    <location>
        <begin position="6"/>
        <end position="173"/>
    </location>
</feature>
<sequence>MTQKELLVEEARPDDAGAVIALIEQVLSETDFLTKFSEENVLTETEVAAFLSQKAESLNEICLTARLGNDLAGILIVSGDSHPLTAHIGYLFVAVLKNYWGYGIGQLLMEAALDWAEHSPFIRRLELTVQRRNKAAVHIYKKFGFMVEGIKKRGIKTENGEFLDVYLMGRLID</sequence>
<evidence type="ECO:0000313" key="2">
    <source>
        <dbReference type="EMBL" id="AND79846.1"/>
    </source>
</evidence>
<dbReference type="OrthoDB" id="948250at2"/>
<dbReference type="InterPro" id="IPR016181">
    <property type="entry name" value="Acyl_CoA_acyltransferase"/>
</dbReference>
<evidence type="ECO:0000259" key="1">
    <source>
        <dbReference type="PROSITE" id="PS51186"/>
    </source>
</evidence>
<dbReference type="RefSeq" id="WP_067063684.1">
    <property type="nucleotide sequence ID" value="NZ_CP014699.1"/>
</dbReference>
<dbReference type="PANTHER" id="PTHR43617">
    <property type="entry name" value="L-AMINO ACID N-ACETYLTRANSFERASE"/>
    <property type="match status" value="1"/>
</dbReference>
<dbReference type="AlphaFoldDB" id="A0A172Q8Q8"/>
<dbReference type="STRING" id="1811193.A0O21_07375"/>
<proteinExistence type="predicted"/>
<name>A0A172Q8Q8_9STRE</name>
<accession>A0A172Q8Q8</accession>
<dbReference type="Gene3D" id="3.40.630.30">
    <property type="match status" value="1"/>
</dbReference>
<dbReference type="CDD" id="cd04301">
    <property type="entry name" value="NAT_SF"/>
    <property type="match status" value="1"/>
</dbReference>
<dbReference type="EMBL" id="CP014699">
    <property type="protein sequence ID" value="AND79846.1"/>
    <property type="molecule type" value="Genomic_DNA"/>
</dbReference>
<evidence type="ECO:0000313" key="3">
    <source>
        <dbReference type="Proteomes" id="UP000077317"/>
    </source>
</evidence>
<protein>
    <submittedName>
        <fullName evidence="2">GNAT family acetyltransferase</fullName>
    </submittedName>
</protein>
<keyword evidence="2" id="KW-0808">Transferase</keyword>
<dbReference type="GO" id="GO:0016747">
    <property type="term" value="F:acyltransferase activity, transferring groups other than amino-acyl groups"/>
    <property type="evidence" value="ECO:0007669"/>
    <property type="project" value="InterPro"/>
</dbReference>
<dbReference type="Pfam" id="PF00583">
    <property type="entry name" value="Acetyltransf_1"/>
    <property type="match status" value="1"/>
</dbReference>
<dbReference type="InterPro" id="IPR050276">
    <property type="entry name" value="MshD_Acetyltransferase"/>
</dbReference>
<reference evidence="3" key="2">
    <citation type="submission" date="2016-03" db="EMBL/GenBank/DDBJ databases">
        <title>Streptococcus antelopensis sp. nov., isolated from the feces of the Tibetan antelope (Pantholops hodgsonii) in Hoh Xil National Nature Reserve, Qinghai, China.</title>
        <authorList>
            <person name="Bai X."/>
        </authorList>
    </citation>
    <scope>NUCLEOTIDE SEQUENCE [LARGE SCALE GENOMIC DNA]</scope>
    <source>
        <strain evidence="3">TA 26</strain>
    </source>
</reference>
<dbReference type="PANTHER" id="PTHR43617:SF34">
    <property type="entry name" value="PUTATIVE-RELATED"/>
    <property type="match status" value="1"/>
</dbReference>
<reference evidence="2 3" key="1">
    <citation type="journal article" date="2016" name="Int. J. Syst. Evol. Microbiol.">
        <title>Streptococcuspantholopis sp. nov., isolated from faeces of the Tibetan antelope (Pantholops hodgsonii).</title>
        <authorList>
            <person name="Bai X."/>
            <person name="Xiong Y."/>
            <person name="Lu S."/>
            <person name="Jin D."/>
            <person name="Lai X."/>
            <person name="Yang J."/>
            <person name="Niu L."/>
            <person name="Hu S."/>
            <person name="Meng X."/>
            <person name="Pu J."/>
            <person name="Ye C."/>
            <person name="Xu J."/>
        </authorList>
    </citation>
    <scope>NUCLEOTIDE SEQUENCE [LARGE SCALE GENOMIC DNA]</scope>
    <source>
        <strain evidence="2 3">TA 26</strain>
    </source>
</reference>
<organism evidence="2 3">
    <name type="scientific">Streptococcus pantholopis</name>
    <dbReference type="NCBI Taxonomy" id="1811193"/>
    <lineage>
        <taxon>Bacteria</taxon>
        <taxon>Bacillati</taxon>
        <taxon>Bacillota</taxon>
        <taxon>Bacilli</taxon>
        <taxon>Lactobacillales</taxon>
        <taxon>Streptococcaceae</taxon>
        <taxon>Streptococcus</taxon>
    </lineage>
</organism>
<gene>
    <name evidence="2" type="ORF">A0O21_07375</name>
</gene>
<dbReference type="Proteomes" id="UP000077317">
    <property type="component" value="Chromosome"/>
</dbReference>
<dbReference type="SUPFAM" id="SSF55729">
    <property type="entry name" value="Acyl-CoA N-acyltransferases (Nat)"/>
    <property type="match status" value="1"/>
</dbReference>